<reference evidence="1 2" key="1">
    <citation type="submission" date="2022-10" db="EMBL/GenBank/DDBJ databases">
        <title>Comparative genomics and taxonomic characterization of three novel marine species of genus Reichenbachiella exhibiting antioxidant and polysaccharide degradation activities.</title>
        <authorList>
            <person name="Muhammad N."/>
            <person name="Lee Y.-J."/>
            <person name="Ko J."/>
            <person name="Kim S.-G."/>
        </authorList>
    </citation>
    <scope>NUCLEOTIDE SEQUENCE [LARGE SCALE GENOMIC DNA]</scope>
    <source>
        <strain evidence="1 2">ABR2-5</strain>
    </source>
</reference>
<evidence type="ECO:0000313" key="1">
    <source>
        <dbReference type="EMBL" id="MCV9389314.1"/>
    </source>
</evidence>
<gene>
    <name evidence="1" type="ORF">N7U62_21795</name>
</gene>
<keyword evidence="2" id="KW-1185">Reference proteome</keyword>
<evidence type="ECO:0000313" key="2">
    <source>
        <dbReference type="Proteomes" id="UP001300692"/>
    </source>
</evidence>
<sequence>MKTKILLGLLLIGLLACDKDESIDCCVNIDTYIDLRLQDADGHNLLEGDQAWTTGDIQVYHHLEDGWEISTNNLMIIERESENCLRFFASEEIVADNISETKLILPEVEEGIFKTELSNTGSSLIMNSLWYNDVLLWEITDSSDRFFTLTVQ</sequence>
<dbReference type="Proteomes" id="UP001300692">
    <property type="component" value="Unassembled WGS sequence"/>
</dbReference>
<dbReference type="PROSITE" id="PS51257">
    <property type="entry name" value="PROKAR_LIPOPROTEIN"/>
    <property type="match status" value="1"/>
</dbReference>
<protein>
    <submittedName>
        <fullName evidence="1">Uncharacterized protein</fullName>
    </submittedName>
</protein>
<proteinExistence type="predicted"/>
<dbReference type="RefSeq" id="WP_264140235.1">
    <property type="nucleotide sequence ID" value="NZ_JAOYOD010000001.1"/>
</dbReference>
<dbReference type="EMBL" id="JAOYOD010000001">
    <property type="protein sequence ID" value="MCV9389314.1"/>
    <property type="molecule type" value="Genomic_DNA"/>
</dbReference>
<accession>A0ABT3D0L6</accession>
<organism evidence="1 2">
    <name type="scientific">Reichenbachiella ulvae</name>
    <dbReference type="NCBI Taxonomy" id="2980104"/>
    <lineage>
        <taxon>Bacteria</taxon>
        <taxon>Pseudomonadati</taxon>
        <taxon>Bacteroidota</taxon>
        <taxon>Cytophagia</taxon>
        <taxon>Cytophagales</taxon>
        <taxon>Reichenbachiellaceae</taxon>
        <taxon>Reichenbachiella</taxon>
    </lineage>
</organism>
<comment type="caution">
    <text evidence="1">The sequence shown here is derived from an EMBL/GenBank/DDBJ whole genome shotgun (WGS) entry which is preliminary data.</text>
</comment>
<name>A0ABT3D0L6_9BACT</name>